<keyword evidence="5" id="KW-0539">Nucleus</keyword>
<accession>A0A175YD17</accession>
<name>A0A175YD17_DAUCS</name>
<sequence>MESFGSILEGDWSSLDAMYSAEESEFTAQLLNYCSIPNDLHFDPSFRIFSDNADIDHFALGNTCFYPTLKHDSCYAGDFRHILAASDDFVFCNEDIEGENLSSVQILSSGDVYENVLMQLELEGHVADRVSDEEVVLSNSVQKSKKRSANSGDVQINKRRVKAKKNQKIERKDCMNNKEKNAAMQKRSLSNDSMVSHELNGTASNSPDSKEVTPVNSNGEVRAARGSATDPQSLYAKKRRERINEKFRTLQNLVPNGTKVDISTMLEDAVEYVKFLQLQIKLLSSDKWMYAPIAYNGIDLGLDSNLSRPLH</sequence>
<evidence type="ECO:0000256" key="3">
    <source>
        <dbReference type="ARBA" id="ARBA00023125"/>
    </source>
</evidence>
<dbReference type="Proteomes" id="UP000077755">
    <property type="component" value="Chromosome 9"/>
</dbReference>
<feature type="compositionally biased region" description="Basic and acidic residues" evidence="6">
    <location>
        <begin position="167"/>
        <end position="181"/>
    </location>
</feature>
<reference evidence="7" key="1">
    <citation type="journal article" date="2016" name="Nat. Genet.">
        <title>A high-quality carrot genome assembly provides new insights into carotenoid accumulation and asterid genome evolution.</title>
        <authorList>
            <person name="Iorizzo M."/>
            <person name="Ellison S."/>
            <person name="Senalik D."/>
            <person name="Zeng P."/>
            <person name="Satapoomin P."/>
            <person name="Huang J."/>
            <person name="Bowman M."/>
            <person name="Iovene M."/>
            <person name="Sanseverino W."/>
            <person name="Cavagnaro P."/>
            <person name="Yildiz M."/>
            <person name="Macko-Podgorni A."/>
            <person name="Moranska E."/>
            <person name="Grzebelus E."/>
            <person name="Grzebelus D."/>
            <person name="Ashrafi H."/>
            <person name="Zheng Z."/>
            <person name="Cheng S."/>
            <person name="Spooner D."/>
            <person name="Van Deynze A."/>
            <person name="Simon P."/>
        </authorList>
    </citation>
    <scope>NUCLEOTIDE SEQUENCE</scope>
    <source>
        <tissue evidence="7">Leaf</tissue>
    </source>
</reference>
<dbReference type="PROSITE" id="PS50888">
    <property type="entry name" value="BHLH"/>
    <property type="match status" value="1"/>
</dbReference>
<organism evidence="7 8">
    <name type="scientific">Daucus carota subsp. sativus</name>
    <name type="common">Carrot</name>
    <dbReference type="NCBI Taxonomy" id="79200"/>
    <lineage>
        <taxon>Eukaryota</taxon>
        <taxon>Viridiplantae</taxon>
        <taxon>Streptophyta</taxon>
        <taxon>Embryophyta</taxon>
        <taxon>Tracheophyta</taxon>
        <taxon>Spermatophyta</taxon>
        <taxon>Magnoliopsida</taxon>
        <taxon>eudicotyledons</taxon>
        <taxon>Gunneridae</taxon>
        <taxon>Pentapetalae</taxon>
        <taxon>asterids</taxon>
        <taxon>campanulids</taxon>
        <taxon>Apiales</taxon>
        <taxon>Apiaceae</taxon>
        <taxon>Apioideae</taxon>
        <taxon>Scandiceae</taxon>
        <taxon>Daucinae</taxon>
        <taxon>Daucus</taxon>
        <taxon>Daucus sect. Daucus</taxon>
    </lineage>
</organism>
<dbReference type="InterPro" id="IPR011598">
    <property type="entry name" value="bHLH_dom"/>
</dbReference>
<dbReference type="GO" id="GO:0005634">
    <property type="term" value="C:nucleus"/>
    <property type="evidence" value="ECO:0007669"/>
    <property type="project" value="UniProtKB-SubCell"/>
</dbReference>
<keyword evidence="2" id="KW-0805">Transcription regulation</keyword>
<feature type="compositionally biased region" description="Polar residues" evidence="6">
    <location>
        <begin position="187"/>
        <end position="207"/>
    </location>
</feature>
<dbReference type="GO" id="GO:0000981">
    <property type="term" value="F:DNA-binding transcription factor activity, RNA polymerase II-specific"/>
    <property type="evidence" value="ECO:0007669"/>
    <property type="project" value="TreeGrafter"/>
</dbReference>
<dbReference type="PANTHER" id="PTHR16223">
    <property type="entry name" value="TRANSCRIPTION FACTOR BHLH83-RELATED"/>
    <property type="match status" value="1"/>
</dbReference>
<evidence type="ECO:0000256" key="6">
    <source>
        <dbReference type="SAM" id="MobiDB-lite"/>
    </source>
</evidence>
<dbReference type="KEGG" id="dcr:108201028"/>
<dbReference type="CDD" id="cd11454">
    <property type="entry name" value="bHLH_AtIND_like"/>
    <property type="match status" value="1"/>
</dbReference>
<keyword evidence="4" id="KW-0804">Transcription</keyword>
<evidence type="ECO:0000256" key="1">
    <source>
        <dbReference type="ARBA" id="ARBA00004123"/>
    </source>
</evidence>
<comment type="subcellular location">
    <subcellularLocation>
        <location evidence="1">Nucleus</location>
    </subcellularLocation>
</comment>
<dbReference type="SUPFAM" id="SSF47459">
    <property type="entry name" value="HLH, helix-loop-helix DNA-binding domain"/>
    <property type="match status" value="1"/>
</dbReference>
<dbReference type="OrthoDB" id="651283at2759"/>
<gene>
    <name evidence="7" type="ORF">DCAR_0933474</name>
</gene>
<dbReference type="InterPro" id="IPR036638">
    <property type="entry name" value="HLH_DNA-bd_sf"/>
</dbReference>
<dbReference type="GO" id="GO:0000978">
    <property type="term" value="F:RNA polymerase II cis-regulatory region sequence-specific DNA binding"/>
    <property type="evidence" value="ECO:0007669"/>
    <property type="project" value="TreeGrafter"/>
</dbReference>
<dbReference type="InterPro" id="IPR045843">
    <property type="entry name" value="IND-like"/>
</dbReference>
<dbReference type="Gene3D" id="4.10.280.10">
    <property type="entry name" value="Helix-loop-helix DNA-binding domain"/>
    <property type="match status" value="1"/>
</dbReference>
<evidence type="ECO:0000256" key="4">
    <source>
        <dbReference type="ARBA" id="ARBA00023163"/>
    </source>
</evidence>
<reference evidence="7" key="2">
    <citation type="submission" date="2022-03" db="EMBL/GenBank/DDBJ databases">
        <title>Draft title - Genomic analysis of global carrot germplasm unveils the trajectory of domestication and the origin of high carotenoid orange carrot.</title>
        <authorList>
            <person name="Iorizzo M."/>
            <person name="Ellison S."/>
            <person name="Senalik D."/>
            <person name="Macko-Podgorni A."/>
            <person name="Grzebelus D."/>
            <person name="Bostan H."/>
            <person name="Rolling W."/>
            <person name="Curaba J."/>
            <person name="Simon P."/>
        </authorList>
    </citation>
    <scope>NUCLEOTIDE SEQUENCE</scope>
    <source>
        <tissue evidence="7">Leaf</tissue>
    </source>
</reference>
<keyword evidence="8" id="KW-1185">Reference proteome</keyword>
<dbReference type="AlphaFoldDB" id="A0A175YD17"/>
<evidence type="ECO:0000313" key="8">
    <source>
        <dbReference type="Proteomes" id="UP000077755"/>
    </source>
</evidence>
<dbReference type="GO" id="GO:0048766">
    <property type="term" value="P:root hair initiation"/>
    <property type="evidence" value="ECO:0007669"/>
    <property type="project" value="UniProtKB-ARBA"/>
</dbReference>
<evidence type="ECO:0000313" key="7">
    <source>
        <dbReference type="EMBL" id="WOH13961.1"/>
    </source>
</evidence>
<proteinExistence type="predicted"/>
<evidence type="ECO:0000256" key="5">
    <source>
        <dbReference type="ARBA" id="ARBA00023242"/>
    </source>
</evidence>
<dbReference type="SMART" id="SM00353">
    <property type="entry name" value="HLH"/>
    <property type="match status" value="1"/>
</dbReference>
<dbReference type="PANTHER" id="PTHR16223:SF274">
    <property type="entry name" value="TRANSCRIPTION FACTOR BHLH84"/>
    <property type="match status" value="1"/>
</dbReference>
<dbReference type="Pfam" id="PF00010">
    <property type="entry name" value="HLH"/>
    <property type="match status" value="1"/>
</dbReference>
<dbReference type="FunFam" id="4.10.280.10:FF:000022">
    <property type="entry name" value="Basic helix-loop-helix transcription factor"/>
    <property type="match status" value="1"/>
</dbReference>
<protein>
    <submittedName>
        <fullName evidence="7">Uncharacterized protein</fullName>
    </submittedName>
</protein>
<feature type="region of interest" description="Disordered" evidence="6">
    <location>
        <begin position="138"/>
        <end position="233"/>
    </location>
</feature>
<keyword evidence="3" id="KW-0238">DNA-binding</keyword>
<feature type="compositionally biased region" description="Basic residues" evidence="6">
    <location>
        <begin position="157"/>
        <end position="166"/>
    </location>
</feature>
<dbReference type="Gramene" id="KZM81509">
    <property type="protein sequence ID" value="KZM81509"/>
    <property type="gene ID" value="DCAR_029122"/>
</dbReference>
<evidence type="ECO:0000256" key="2">
    <source>
        <dbReference type="ARBA" id="ARBA00023015"/>
    </source>
</evidence>
<dbReference type="EMBL" id="CP093351">
    <property type="protein sequence ID" value="WOH13961.1"/>
    <property type="molecule type" value="Genomic_DNA"/>
</dbReference>
<dbReference type="GO" id="GO:0046983">
    <property type="term" value="F:protein dimerization activity"/>
    <property type="evidence" value="ECO:0007669"/>
    <property type="project" value="InterPro"/>
</dbReference>